<dbReference type="Pfam" id="PF04082">
    <property type="entry name" value="Fungal_trans"/>
    <property type="match status" value="1"/>
</dbReference>
<evidence type="ECO:0000256" key="2">
    <source>
        <dbReference type="ARBA" id="ARBA00023015"/>
    </source>
</evidence>
<dbReference type="InterPro" id="IPR007219">
    <property type="entry name" value="XnlR_reg_dom"/>
</dbReference>
<dbReference type="CDD" id="cd00067">
    <property type="entry name" value="GAL4"/>
    <property type="match status" value="1"/>
</dbReference>
<dbReference type="InterPro" id="IPR053187">
    <property type="entry name" value="Notoamide_regulator"/>
</dbReference>
<dbReference type="PROSITE" id="PS50048">
    <property type="entry name" value="ZN2_CY6_FUNGAL_2"/>
    <property type="match status" value="1"/>
</dbReference>
<accession>A0A9W9IB78</accession>
<dbReference type="AlphaFoldDB" id="A0A9W9IB78"/>
<keyword evidence="4" id="KW-0804">Transcription</keyword>
<keyword evidence="2" id="KW-0805">Transcription regulation</keyword>
<organism evidence="8 9">
    <name type="scientific">Penicillium capsulatum</name>
    <dbReference type="NCBI Taxonomy" id="69766"/>
    <lineage>
        <taxon>Eukaryota</taxon>
        <taxon>Fungi</taxon>
        <taxon>Dikarya</taxon>
        <taxon>Ascomycota</taxon>
        <taxon>Pezizomycotina</taxon>
        <taxon>Eurotiomycetes</taxon>
        <taxon>Eurotiomycetidae</taxon>
        <taxon>Eurotiales</taxon>
        <taxon>Aspergillaceae</taxon>
        <taxon>Penicillium</taxon>
    </lineage>
</organism>
<dbReference type="GO" id="GO:0006351">
    <property type="term" value="P:DNA-templated transcription"/>
    <property type="evidence" value="ECO:0007669"/>
    <property type="project" value="InterPro"/>
</dbReference>
<evidence type="ECO:0000256" key="1">
    <source>
        <dbReference type="ARBA" id="ARBA00022723"/>
    </source>
</evidence>
<evidence type="ECO:0000313" key="8">
    <source>
        <dbReference type="EMBL" id="KAJ5172609.1"/>
    </source>
</evidence>
<dbReference type="Gene3D" id="4.10.240.10">
    <property type="entry name" value="Zn(2)-C6 fungal-type DNA-binding domain"/>
    <property type="match status" value="1"/>
</dbReference>
<feature type="region of interest" description="Disordered" evidence="6">
    <location>
        <begin position="1"/>
        <end position="45"/>
    </location>
</feature>
<evidence type="ECO:0000259" key="7">
    <source>
        <dbReference type="PROSITE" id="PS50048"/>
    </source>
</evidence>
<keyword evidence="3" id="KW-0238">DNA-binding</keyword>
<feature type="domain" description="Zn(2)-C6 fungal-type" evidence="7">
    <location>
        <begin position="68"/>
        <end position="100"/>
    </location>
</feature>
<feature type="region of interest" description="Disordered" evidence="6">
    <location>
        <begin position="177"/>
        <end position="222"/>
    </location>
</feature>
<evidence type="ECO:0000256" key="6">
    <source>
        <dbReference type="SAM" id="MobiDB-lite"/>
    </source>
</evidence>
<dbReference type="GO" id="GO:0003677">
    <property type="term" value="F:DNA binding"/>
    <property type="evidence" value="ECO:0007669"/>
    <property type="project" value="UniProtKB-KW"/>
</dbReference>
<keyword evidence="5" id="KW-0539">Nucleus</keyword>
<sequence length="676" mass="75435">MVVLFLPEGLQQADHTRKGQKTDRGAKPKTTMSQHDNPKFPPLAPGPPRIFAPQSPMAVSRPKKNSTACLSCKTAKRKCSGPPSPCKACISAGSENDCHFDPSRDLRRKVAVKRTIQELTDYKDVLFSLLQTIRTGHIEKVEELTALIRDKDGSIEDIAHLLGHRVSQFSDPRTLSTVSQLTASDEGDHELPFMDSHTRTQRPSEHEMASSPEESHPLESPQSAVAAFDPYARVSLESLCDIPLFQVPAKPWTNVTSDNGLVSHLVSLYFTWDHPCAQFVDQAVFLRHMAQGDLHSEVCTPLLVNSLLAMASVYSDSPDVYLNPSNAFSRGQAFLNEAERLWRSQEEHPSLSNIQALLLMCSALSCQGKRELGWMRLNQALVFARGMGLFMGPEAEHHSQSNMTPEVERIRTLTSWGLFSLNLQISSKVQKSTDLARPASNVRMSGHDDVDWTPYPRLTQITYATQPAHLASLRYGIADLADIMAHIQALLYDEESRMSFGALMAGAESIFSRLQKWLADWPDAIQFGKEPISQLLILRVKCLQVSMDLLERLVERDHEGSMAFEYRRISCQQAKETARCLRLHRQAYGLKYVPSQVADSIQAALRVLVHSLKNDSNANEAFIELCRFAIVLGQKFRPISDTVHHIQSLSLSGVVRLPAEAVSILDGSEIRRAQDL</sequence>
<reference evidence="8" key="2">
    <citation type="journal article" date="2023" name="IMA Fungus">
        <title>Comparative genomic study of the Penicillium genus elucidates a diverse pangenome and 15 lateral gene transfer events.</title>
        <authorList>
            <person name="Petersen C."/>
            <person name="Sorensen T."/>
            <person name="Nielsen M.R."/>
            <person name="Sondergaard T.E."/>
            <person name="Sorensen J.L."/>
            <person name="Fitzpatrick D.A."/>
            <person name="Frisvad J.C."/>
            <person name="Nielsen K.L."/>
        </authorList>
    </citation>
    <scope>NUCLEOTIDE SEQUENCE</scope>
    <source>
        <strain evidence="8">IBT 21917</strain>
    </source>
</reference>
<comment type="caution">
    <text evidence="8">The sequence shown here is derived from an EMBL/GenBank/DDBJ whole genome shotgun (WGS) entry which is preliminary data.</text>
</comment>
<dbReference type="PROSITE" id="PS00463">
    <property type="entry name" value="ZN2_CY6_FUNGAL_1"/>
    <property type="match status" value="1"/>
</dbReference>
<protein>
    <submittedName>
        <fullName evidence="8">Transcription factor</fullName>
    </submittedName>
</protein>
<name>A0A9W9IB78_9EURO</name>
<evidence type="ECO:0000256" key="3">
    <source>
        <dbReference type="ARBA" id="ARBA00023125"/>
    </source>
</evidence>
<feature type="compositionally biased region" description="Basic and acidic residues" evidence="6">
    <location>
        <begin position="14"/>
        <end position="26"/>
    </location>
</feature>
<dbReference type="PANTHER" id="PTHR47256">
    <property type="entry name" value="ZN(II)2CYS6 TRANSCRIPTION FACTOR (EUROFUNG)-RELATED"/>
    <property type="match status" value="1"/>
</dbReference>
<reference evidence="8" key="1">
    <citation type="submission" date="2022-11" db="EMBL/GenBank/DDBJ databases">
        <authorList>
            <person name="Petersen C."/>
        </authorList>
    </citation>
    <scope>NUCLEOTIDE SEQUENCE</scope>
    <source>
        <strain evidence="8">IBT 21917</strain>
    </source>
</reference>
<keyword evidence="9" id="KW-1185">Reference proteome</keyword>
<dbReference type="Proteomes" id="UP001146351">
    <property type="component" value="Unassembled WGS sequence"/>
</dbReference>
<dbReference type="InterPro" id="IPR001138">
    <property type="entry name" value="Zn2Cys6_DnaBD"/>
</dbReference>
<evidence type="ECO:0000256" key="4">
    <source>
        <dbReference type="ARBA" id="ARBA00023163"/>
    </source>
</evidence>
<evidence type="ECO:0000313" key="9">
    <source>
        <dbReference type="Proteomes" id="UP001146351"/>
    </source>
</evidence>
<feature type="compositionally biased region" description="Basic and acidic residues" evidence="6">
    <location>
        <begin position="189"/>
        <end position="217"/>
    </location>
</feature>
<evidence type="ECO:0000256" key="5">
    <source>
        <dbReference type="ARBA" id="ARBA00023242"/>
    </source>
</evidence>
<dbReference type="CDD" id="cd12148">
    <property type="entry name" value="fungal_TF_MHR"/>
    <property type="match status" value="1"/>
</dbReference>
<dbReference type="SMART" id="SM00066">
    <property type="entry name" value="GAL4"/>
    <property type="match status" value="1"/>
</dbReference>
<dbReference type="OrthoDB" id="2593732at2759"/>
<dbReference type="EMBL" id="JAPQKO010000003">
    <property type="protein sequence ID" value="KAJ5172609.1"/>
    <property type="molecule type" value="Genomic_DNA"/>
</dbReference>
<dbReference type="GO" id="GO:0000981">
    <property type="term" value="F:DNA-binding transcription factor activity, RNA polymerase II-specific"/>
    <property type="evidence" value="ECO:0007669"/>
    <property type="project" value="InterPro"/>
</dbReference>
<dbReference type="GO" id="GO:0008270">
    <property type="term" value="F:zinc ion binding"/>
    <property type="evidence" value="ECO:0007669"/>
    <property type="project" value="InterPro"/>
</dbReference>
<gene>
    <name evidence="8" type="ORF">N7492_005202</name>
</gene>
<dbReference type="PANTHER" id="PTHR47256:SF10">
    <property type="entry name" value="ZN(II)2CYS6 TRANSCRIPTION FACTOR (EUROFUNG)"/>
    <property type="match status" value="1"/>
</dbReference>
<dbReference type="SUPFAM" id="SSF57701">
    <property type="entry name" value="Zn2/Cys6 DNA-binding domain"/>
    <property type="match status" value="1"/>
</dbReference>
<dbReference type="InterPro" id="IPR036864">
    <property type="entry name" value="Zn2-C6_fun-type_DNA-bd_sf"/>
</dbReference>
<keyword evidence="1" id="KW-0479">Metal-binding</keyword>
<proteinExistence type="predicted"/>